<accession>A0ABR2B8T9</accession>
<keyword evidence="3" id="KW-1185">Reference proteome</keyword>
<dbReference type="EMBL" id="JBBPBM010000154">
    <property type="protein sequence ID" value="KAK8503168.1"/>
    <property type="molecule type" value="Genomic_DNA"/>
</dbReference>
<gene>
    <name evidence="2" type="ORF">V6N12_067555</name>
</gene>
<proteinExistence type="predicted"/>
<sequence length="326" mass="36005">MALASFSPNPSFFVSPLFPFQFSNSNGFLFECDLGVVVFPYQGTLSVSISIFGLDSDERRQRFEGGVGKLSLSALILDWFGWGKKCSTLAASSVPVTEGWWPDDSSASVFIKITIDVRLRSRLVARVILPSQTNSIENTGMPTNGSMNILVLSFTAKVYWLDWKIAGLQLYFCATKFYAVPTKSGKVLTFGYYPYKLSSTIGQDEFSFCPVKQYGSERNLWTVRLYHVLELTSRFSGIVSSNQLVYEDISICILLYGIFILAVNVESSYKICFGPKLQVKISCYIEEDVGEISTNQHGGPGTAATGTSHQEATIADDPIQGHPRGN</sequence>
<dbReference type="Proteomes" id="UP001472677">
    <property type="component" value="Unassembled WGS sequence"/>
</dbReference>
<evidence type="ECO:0000256" key="1">
    <source>
        <dbReference type="SAM" id="MobiDB-lite"/>
    </source>
</evidence>
<reference evidence="2 3" key="1">
    <citation type="journal article" date="2024" name="G3 (Bethesda)">
        <title>Genome assembly of Hibiscus sabdariffa L. provides insights into metabolisms of medicinal natural products.</title>
        <authorList>
            <person name="Kim T."/>
        </authorList>
    </citation>
    <scope>NUCLEOTIDE SEQUENCE [LARGE SCALE GENOMIC DNA]</scope>
    <source>
        <strain evidence="2">TK-2024</strain>
        <tissue evidence="2">Old leaves</tissue>
    </source>
</reference>
<protein>
    <submittedName>
        <fullName evidence="2">Uncharacterized protein</fullName>
    </submittedName>
</protein>
<evidence type="ECO:0000313" key="2">
    <source>
        <dbReference type="EMBL" id="KAK8503168.1"/>
    </source>
</evidence>
<feature type="region of interest" description="Disordered" evidence="1">
    <location>
        <begin position="294"/>
        <end position="326"/>
    </location>
</feature>
<organism evidence="2 3">
    <name type="scientific">Hibiscus sabdariffa</name>
    <name type="common">roselle</name>
    <dbReference type="NCBI Taxonomy" id="183260"/>
    <lineage>
        <taxon>Eukaryota</taxon>
        <taxon>Viridiplantae</taxon>
        <taxon>Streptophyta</taxon>
        <taxon>Embryophyta</taxon>
        <taxon>Tracheophyta</taxon>
        <taxon>Spermatophyta</taxon>
        <taxon>Magnoliopsida</taxon>
        <taxon>eudicotyledons</taxon>
        <taxon>Gunneridae</taxon>
        <taxon>Pentapetalae</taxon>
        <taxon>rosids</taxon>
        <taxon>malvids</taxon>
        <taxon>Malvales</taxon>
        <taxon>Malvaceae</taxon>
        <taxon>Malvoideae</taxon>
        <taxon>Hibiscus</taxon>
    </lineage>
</organism>
<comment type="caution">
    <text evidence="2">The sequence shown here is derived from an EMBL/GenBank/DDBJ whole genome shotgun (WGS) entry which is preliminary data.</text>
</comment>
<name>A0ABR2B8T9_9ROSI</name>
<evidence type="ECO:0000313" key="3">
    <source>
        <dbReference type="Proteomes" id="UP001472677"/>
    </source>
</evidence>